<reference evidence="2" key="1">
    <citation type="journal article" date="2022" name="Nat. Commun.">
        <title>Chromosome evolution and the genetic basis of agronomically important traits in greater yam.</title>
        <authorList>
            <person name="Bredeson J.V."/>
            <person name="Lyons J.B."/>
            <person name="Oniyinde I.O."/>
            <person name="Okereke N.R."/>
            <person name="Kolade O."/>
            <person name="Nnabue I."/>
            <person name="Nwadili C.O."/>
            <person name="Hribova E."/>
            <person name="Parker M."/>
            <person name="Nwogha J."/>
            <person name="Shu S."/>
            <person name="Carlson J."/>
            <person name="Kariba R."/>
            <person name="Muthemba S."/>
            <person name="Knop K."/>
            <person name="Barton G.J."/>
            <person name="Sherwood A.V."/>
            <person name="Lopez-Montes A."/>
            <person name="Asiedu R."/>
            <person name="Jamnadass R."/>
            <person name="Muchugi A."/>
            <person name="Goodstein D."/>
            <person name="Egesi C.N."/>
            <person name="Featherston J."/>
            <person name="Asfaw A."/>
            <person name="Simpson G.G."/>
            <person name="Dolezel J."/>
            <person name="Hendre P.S."/>
            <person name="Van Deynze A."/>
            <person name="Kumar P.L."/>
            <person name="Obidiegwu J.E."/>
            <person name="Bhattacharjee R."/>
            <person name="Rokhsar D.S."/>
        </authorList>
    </citation>
    <scope>NUCLEOTIDE SEQUENCE [LARGE SCALE GENOMIC DNA]</scope>
    <source>
        <strain evidence="2">cv. TDa95/00328</strain>
    </source>
</reference>
<keyword evidence="2" id="KW-1185">Reference proteome</keyword>
<protein>
    <submittedName>
        <fullName evidence="1">Pentatricopeptide repeat-containing protein</fullName>
    </submittedName>
</protein>
<dbReference type="EMBL" id="CM037020">
    <property type="protein sequence ID" value="KAH7670350.1"/>
    <property type="molecule type" value="Genomic_DNA"/>
</dbReference>
<gene>
    <name evidence="1" type="ORF">IHE45_10G019800</name>
</gene>
<organism evidence="1 2">
    <name type="scientific">Dioscorea alata</name>
    <name type="common">Purple yam</name>
    <dbReference type="NCBI Taxonomy" id="55571"/>
    <lineage>
        <taxon>Eukaryota</taxon>
        <taxon>Viridiplantae</taxon>
        <taxon>Streptophyta</taxon>
        <taxon>Embryophyta</taxon>
        <taxon>Tracheophyta</taxon>
        <taxon>Spermatophyta</taxon>
        <taxon>Magnoliopsida</taxon>
        <taxon>Liliopsida</taxon>
        <taxon>Dioscoreales</taxon>
        <taxon>Dioscoreaceae</taxon>
        <taxon>Dioscorea</taxon>
    </lineage>
</organism>
<accession>A0ACB7V9R4</accession>
<comment type="caution">
    <text evidence="1">The sequence shown here is derived from an EMBL/GenBank/DDBJ whole genome shotgun (WGS) entry which is preliminary data.</text>
</comment>
<dbReference type="Proteomes" id="UP000827976">
    <property type="component" value="Chromosome 10"/>
</dbReference>
<evidence type="ECO:0000313" key="1">
    <source>
        <dbReference type="EMBL" id="KAH7670350.1"/>
    </source>
</evidence>
<sequence length="100" mass="10944">NNIKAKGFDFGYAGDVFVCSSLLNLYVKCGRLSDAVKVFEGMPKKDLVSWTTMINGFASSGMPFETIGIYRRMRLEDMEGDGIVMVGIVQACAAMQGLEM</sequence>
<evidence type="ECO:0000313" key="2">
    <source>
        <dbReference type="Proteomes" id="UP000827976"/>
    </source>
</evidence>
<name>A0ACB7V9R4_DIOAL</name>
<proteinExistence type="predicted"/>
<feature type="non-terminal residue" evidence="1">
    <location>
        <position position="1"/>
    </location>
</feature>